<dbReference type="PRINTS" id="PR00377">
    <property type="entry name" value="IMPHPHTASES"/>
</dbReference>
<dbReference type="PANTHER" id="PTHR43200:SF6">
    <property type="entry name" value="3'(2'),5'-BISPHOSPHATE NUCLEOTIDASE"/>
    <property type="match status" value="1"/>
</dbReference>
<proteinExistence type="inferred from homology"/>
<keyword evidence="5" id="KW-0460">Magnesium</keyword>
<dbReference type="SUPFAM" id="SSF56655">
    <property type="entry name" value="Carbohydrate phosphatase"/>
    <property type="match status" value="1"/>
</dbReference>
<dbReference type="Gene3D" id="3.30.540.10">
    <property type="entry name" value="Fructose-1,6-Bisphosphatase, subunit A, domain 1"/>
    <property type="match status" value="1"/>
</dbReference>
<protein>
    <recommendedName>
        <fullName evidence="7">3'(2'),5'-bisphosphate nucleotidase</fullName>
    </recommendedName>
</protein>
<keyword evidence="4" id="KW-0378">Hydrolase</keyword>
<dbReference type="InterPro" id="IPR051090">
    <property type="entry name" value="Inositol_monoP_superfamily"/>
</dbReference>
<evidence type="ECO:0008006" key="7">
    <source>
        <dbReference type="Google" id="ProtNLM"/>
    </source>
</evidence>
<dbReference type="CDD" id="cd01638">
    <property type="entry name" value="CysQ"/>
    <property type="match status" value="1"/>
</dbReference>
<dbReference type="Pfam" id="PF00459">
    <property type="entry name" value="Inositol_P"/>
    <property type="match status" value="1"/>
</dbReference>
<comment type="cofactor">
    <cofactor evidence="1">
        <name>Mg(2+)</name>
        <dbReference type="ChEBI" id="CHEBI:18420"/>
    </cofactor>
</comment>
<evidence type="ECO:0000256" key="2">
    <source>
        <dbReference type="ARBA" id="ARBA00009759"/>
    </source>
</evidence>
<reference evidence="6" key="1">
    <citation type="submission" date="2018-05" db="EMBL/GenBank/DDBJ databases">
        <authorList>
            <person name="Lanie J.A."/>
            <person name="Ng W.-L."/>
            <person name="Kazmierczak K.M."/>
            <person name="Andrzejewski T.M."/>
            <person name="Davidsen T.M."/>
            <person name="Wayne K.J."/>
            <person name="Tettelin H."/>
            <person name="Glass J.I."/>
            <person name="Rusch D."/>
            <person name="Podicherti R."/>
            <person name="Tsui H.-C.T."/>
            <person name="Winkler M.E."/>
        </authorList>
    </citation>
    <scope>NUCLEOTIDE SEQUENCE</scope>
</reference>
<name>A0A381RA22_9ZZZZ</name>
<evidence type="ECO:0000256" key="4">
    <source>
        <dbReference type="ARBA" id="ARBA00022801"/>
    </source>
</evidence>
<dbReference type="GO" id="GO:0016791">
    <property type="term" value="F:phosphatase activity"/>
    <property type="evidence" value="ECO:0007669"/>
    <property type="project" value="UniProtKB-ARBA"/>
</dbReference>
<evidence type="ECO:0000313" key="6">
    <source>
        <dbReference type="EMBL" id="SUZ88491.1"/>
    </source>
</evidence>
<organism evidence="6">
    <name type="scientific">marine metagenome</name>
    <dbReference type="NCBI Taxonomy" id="408172"/>
    <lineage>
        <taxon>unclassified sequences</taxon>
        <taxon>metagenomes</taxon>
        <taxon>ecological metagenomes</taxon>
    </lineage>
</organism>
<keyword evidence="3" id="KW-0479">Metal-binding</keyword>
<dbReference type="EMBL" id="UINC01001772">
    <property type="protein sequence ID" value="SUZ88491.1"/>
    <property type="molecule type" value="Genomic_DNA"/>
</dbReference>
<accession>A0A381RA22</accession>
<comment type="similarity">
    <text evidence="2">Belongs to the inositol monophosphatase superfamily.</text>
</comment>
<dbReference type="GO" id="GO:0046854">
    <property type="term" value="P:phosphatidylinositol phosphate biosynthetic process"/>
    <property type="evidence" value="ECO:0007669"/>
    <property type="project" value="InterPro"/>
</dbReference>
<evidence type="ECO:0000256" key="1">
    <source>
        <dbReference type="ARBA" id="ARBA00001946"/>
    </source>
</evidence>
<dbReference type="PANTHER" id="PTHR43200">
    <property type="entry name" value="PHOSPHATASE"/>
    <property type="match status" value="1"/>
</dbReference>
<evidence type="ECO:0000256" key="3">
    <source>
        <dbReference type="ARBA" id="ARBA00022723"/>
    </source>
</evidence>
<dbReference type="GO" id="GO:0046872">
    <property type="term" value="F:metal ion binding"/>
    <property type="evidence" value="ECO:0007669"/>
    <property type="project" value="UniProtKB-KW"/>
</dbReference>
<gene>
    <name evidence="6" type="ORF">METZ01_LOCUS41345</name>
</gene>
<dbReference type="InterPro" id="IPR020550">
    <property type="entry name" value="Inositol_monophosphatase_CS"/>
</dbReference>
<dbReference type="InterPro" id="IPR000760">
    <property type="entry name" value="Inositol_monophosphatase-like"/>
</dbReference>
<dbReference type="Gene3D" id="3.40.190.80">
    <property type="match status" value="1"/>
</dbReference>
<sequence length="283" mass="31651">MNNKDLKIIVEGLIATVESAGNKSIKIQNEGLKTTIKKDGSPVTNGDLEVNKILTEKIIQLTPDIPIISEETVDLKKKNKLNTFWLIDPIDGTKEYIAGKDEYTLNAGLIIDNLPAIGLVGVPKKKRLFYSYGKSNSYLIDQGKTVRLNCEKKTSKGKVVAVVNGMSQPPKIINLLQKYGVTNWYKLSSSYKFCVIAAGEVDLYASMERAHEWDYAAGHAIAEHAGAIITTLENKEFKYGKEDYKNLSLLIRRSKVLKDKYHDPNNVLSGRLLDDALYLKRND</sequence>
<dbReference type="AlphaFoldDB" id="A0A381RA22"/>
<dbReference type="PROSITE" id="PS00630">
    <property type="entry name" value="IMP_2"/>
    <property type="match status" value="1"/>
</dbReference>
<evidence type="ECO:0000256" key="5">
    <source>
        <dbReference type="ARBA" id="ARBA00022842"/>
    </source>
</evidence>